<gene>
    <name evidence="4" type="ORF">LPBF_07690</name>
</gene>
<reference evidence="4 5" key="1">
    <citation type="submission" date="2016-03" db="EMBL/GenBank/DDBJ databases">
        <authorList>
            <person name="Ploux O."/>
        </authorList>
    </citation>
    <scope>NUCLEOTIDE SEQUENCE [LARGE SCALE GENOMIC DNA]</scope>
    <source>
        <strain evidence="4 5">LPB0076</strain>
    </source>
</reference>
<dbReference type="RefSeq" id="WP_066334667.1">
    <property type="nucleotide sequence ID" value="NZ_CP017688.1"/>
</dbReference>
<dbReference type="AlphaFoldDB" id="A0A1B9E0L6"/>
<protein>
    <recommendedName>
        <fullName evidence="6">Oxidoreductase</fullName>
    </recommendedName>
</protein>
<evidence type="ECO:0008006" key="6">
    <source>
        <dbReference type="Google" id="ProtNLM"/>
    </source>
</evidence>
<dbReference type="PANTHER" id="PTHR44196">
    <property type="entry name" value="DEHYDROGENASE/REDUCTASE SDR FAMILY MEMBER 7B"/>
    <property type="match status" value="1"/>
</dbReference>
<dbReference type="STRING" id="1763534.GCA_001831475_01375"/>
<comment type="caution">
    <text evidence="4">The sequence shown here is derived from an EMBL/GenBank/DDBJ whole genome shotgun (WGS) entry which is preliminary data.</text>
</comment>
<dbReference type="PRINTS" id="PR00081">
    <property type="entry name" value="GDHRDH"/>
</dbReference>
<dbReference type="InterPro" id="IPR020904">
    <property type="entry name" value="Sc_DH/Rdtase_CS"/>
</dbReference>
<dbReference type="Gene3D" id="3.40.50.720">
    <property type="entry name" value="NAD(P)-binding Rossmann-like Domain"/>
    <property type="match status" value="1"/>
</dbReference>
<proteinExistence type="inferred from homology"/>
<keyword evidence="5" id="KW-1185">Reference proteome</keyword>
<dbReference type="OrthoDB" id="9810734at2"/>
<evidence type="ECO:0000313" key="5">
    <source>
        <dbReference type="Proteomes" id="UP000093510"/>
    </source>
</evidence>
<dbReference type="Proteomes" id="UP000093510">
    <property type="component" value="Unassembled WGS sequence"/>
</dbReference>
<dbReference type="PANTHER" id="PTHR44196:SF1">
    <property type="entry name" value="DEHYDROGENASE_REDUCTASE SDR FAMILY MEMBER 7B"/>
    <property type="match status" value="1"/>
</dbReference>
<dbReference type="GO" id="GO:0016491">
    <property type="term" value="F:oxidoreductase activity"/>
    <property type="evidence" value="ECO:0007669"/>
    <property type="project" value="UniProtKB-KW"/>
</dbReference>
<evidence type="ECO:0000256" key="3">
    <source>
        <dbReference type="RuleBase" id="RU000363"/>
    </source>
</evidence>
<dbReference type="InterPro" id="IPR002347">
    <property type="entry name" value="SDR_fam"/>
</dbReference>
<dbReference type="InterPro" id="IPR036291">
    <property type="entry name" value="NAD(P)-bd_dom_sf"/>
</dbReference>
<evidence type="ECO:0000313" key="4">
    <source>
        <dbReference type="EMBL" id="OCB75479.1"/>
    </source>
</evidence>
<dbReference type="PRINTS" id="PR00080">
    <property type="entry name" value="SDRFAMILY"/>
</dbReference>
<dbReference type="GO" id="GO:0016020">
    <property type="term" value="C:membrane"/>
    <property type="evidence" value="ECO:0007669"/>
    <property type="project" value="TreeGrafter"/>
</dbReference>
<accession>A0A1B9E0L6</accession>
<name>A0A1B9E0L6_9FLAO</name>
<dbReference type="PROSITE" id="PS00061">
    <property type="entry name" value="ADH_SHORT"/>
    <property type="match status" value="1"/>
</dbReference>
<evidence type="ECO:0000256" key="2">
    <source>
        <dbReference type="ARBA" id="ARBA00023002"/>
    </source>
</evidence>
<dbReference type="Pfam" id="PF00106">
    <property type="entry name" value="adh_short"/>
    <property type="match status" value="1"/>
</dbReference>
<sequence length="244" mass="27431">MKLDQNKILITGATSGIGRELTERFCLLNNQIIAVGRNEIKLKELEKFDSRITTFKCDITSKSELNQLVAHIKQKHQDLNVLINSAGIQYNQNLLDPTYTLKKIEKEVLTNLTSPIKLITLLLPVLQKNSNAAIVTISSGLAIVPKAKAAVYCGTKAAIHIFSKSLRYQSNKIKVFEILPPLVNTEMTKGRGAKKITVKRLVDEFIKAFKNNKYEVNIHKVKLLRIINRISPKIADRIMKGSII</sequence>
<dbReference type="EMBL" id="LVEP01000028">
    <property type="protein sequence ID" value="OCB75479.1"/>
    <property type="molecule type" value="Genomic_DNA"/>
</dbReference>
<evidence type="ECO:0000256" key="1">
    <source>
        <dbReference type="ARBA" id="ARBA00006484"/>
    </source>
</evidence>
<comment type="similarity">
    <text evidence="1 3">Belongs to the short-chain dehydrogenases/reductases (SDR) family.</text>
</comment>
<organism evidence="4 5">
    <name type="scientific">Flavobacterium crassostreae</name>
    <dbReference type="NCBI Taxonomy" id="1763534"/>
    <lineage>
        <taxon>Bacteria</taxon>
        <taxon>Pseudomonadati</taxon>
        <taxon>Bacteroidota</taxon>
        <taxon>Flavobacteriia</taxon>
        <taxon>Flavobacteriales</taxon>
        <taxon>Flavobacteriaceae</taxon>
        <taxon>Flavobacterium</taxon>
    </lineage>
</organism>
<keyword evidence="2" id="KW-0560">Oxidoreductase</keyword>
<dbReference type="SUPFAM" id="SSF51735">
    <property type="entry name" value="NAD(P)-binding Rossmann-fold domains"/>
    <property type="match status" value="1"/>
</dbReference>